<gene>
    <name evidence="2" type="ORF">NDU88_005690</name>
</gene>
<keyword evidence="3" id="KW-1185">Reference proteome</keyword>
<organism evidence="2 3">
    <name type="scientific">Pleurodeles waltl</name>
    <name type="common">Iberian ribbed newt</name>
    <dbReference type="NCBI Taxonomy" id="8319"/>
    <lineage>
        <taxon>Eukaryota</taxon>
        <taxon>Metazoa</taxon>
        <taxon>Chordata</taxon>
        <taxon>Craniata</taxon>
        <taxon>Vertebrata</taxon>
        <taxon>Euteleostomi</taxon>
        <taxon>Amphibia</taxon>
        <taxon>Batrachia</taxon>
        <taxon>Caudata</taxon>
        <taxon>Salamandroidea</taxon>
        <taxon>Salamandridae</taxon>
        <taxon>Pleurodelinae</taxon>
        <taxon>Pleurodeles</taxon>
    </lineage>
</organism>
<evidence type="ECO:0000256" key="1">
    <source>
        <dbReference type="SAM" id="MobiDB-lite"/>
    </source>
</evidence>
<evidence type="ECO:0000313" key="3">
    <source>
        <dbReference type="Proteomes" id="UP001066276"/>
    </source>
</evidence>
<feature type="region of interest" description="Disordered" evidence="1">
    <location>
        <begin position="1"/>
        <end position="22"/>
    </location>
</feature>
<dbReference type="AlphaFoldDB" id="A0AAV7NRA6"/>
<reference evidence="2" key="1">
    <citation type="journal article" date="2022" name="bioRxiv">
        <title>Sequencing and chromosome-scale assembly of the giantPleurodeles waltlgenome.</title>
        <authorList>
            <person name="Brown T."/>
            <person name="Elewa A."/>
            <person name="Iarovenko S."/>
            <person name="Subramanian E."/>
            <person name="Araus A.J."/>
            <person name="Petzold A."/>
            <person name="Susuki M."/>
            <person name="Suzuki K.-i.T."/>
            <person name="Hayashi T."/>
            <person name="Toyoda A."/>
            <person name="Oliveira C."/>
            <person name="Osipova E."/>
            <person name="Leigh N.D."/>
            <person name="Simon A."/>
            <person name="Yun M.H."/>
        </authorList>
    </citation>
    <scope>NUCLEOTIDE SEQUENCE</scope>
    <source>
        <strain evidence="2">20211129_DDA</strain>
        <tissue evidence="2">Liver</tissue>
    </source>
</reference>
<accession>A0AAV7NRA6</accession>
<feature type="compositionally biased region" description="Basic and acidic residues" evidence="1">
    <location>
        <begin position="1"/>
        <end position="12"/>
    </location>
</feature>
<dbReference type="EMBL" id="JANPWB010000012">
    <property type="protein sequence ID" value="KAJ1117490.1"/>
    <property type="molecule type" value="Genomic_DNA"/>
</dbReference>
<proteinExistence type="predicted"/>
<feature type="region of interest" description="Disordered" evidence="1">
    <location>
        <begin position="104"/>
        <end position="125"/>
    </location>
</feature>
<name>A0AAV7NRA6_PLEWA</name>
<evidence type="ECO:0000313" key="2">
    <source>
        <dbReference type="EMBL" id="KAJ1117490.1"/>
    </source>
</evidence>
<sequence>MEDEPTGPKEESSTAMAIGKGEALGTSVSLWEERDMLHGGLGERGRLYRWVRLVGKEEERSSIGPLKKTGLGQWAWRLWVAGEGTCGTTLQEVKREQVVETYWEEERTEDAERDPQKGPEKSPTLAPIAACLVWSEKEEGLGGGTGVEE</sequence>
<dbReference type="Proteomes" id="UP001066276">
    <property type="component" value="Chromosome 8"/>
</dbReference>
<protein>
    <submittedName>
        <fullName evidence="2">Uncharacterized protein</fullName>
    </submittedName>
</protein>
<comment type="caution">
    <text evidence="2">The sequence shown here is derived from an EMBL/GenBank/DDBJ whole genome shotgun (WGS) entry which is preliminary data.</text>
</comment>